<comment type="caution">
    <text evidence="1">The sequence shown here is derived from an EMBL/GenBank/DDBJ whole genome shotgun (WGS) entry which is preliminary data.</text>
</comment>
<protein>
    <submittedName>
        <fullName evidence="1">Uncharacterized protein</fullName>
    </submittedName>
</protein>
<organism evidence="1 2">
    <name type="scientific">Flavobacterium circumlabens</name>
    <dbReference type="NCBI Taxonomy" id="2133765"/>
    <lineage>
        <taxon>Bacteria</taxon>
        <taxon>Pseudomonadati</taxon>
        <taxon>Bacteroidota</taxon>
        <taxon>Flavobacteriia</taxon>
        <taxon>Flavobacteriales</taxon>
        <taxon>Flavobacteriaceae</taxon>
        <taxon>Flavobacterium</taxon>
    </lineage>
</organism>
<sequence length="33" mass="3893">MRIANAQKFLIYNVITTKHFTKSVKLISHFDIN</sequence>
<evidence type="ECO:0000313" key="2">
    <source>
        <dbReference type="Proteomes" id="UP000295270"/>
    </source>
</evidence>
<dbReference type="EMBL" id="SLWA01000002">
    <property type="protein sequence ID" value="TCN59503.1"/>
    <property type="molecule type" value="Genomic_DNA"/>
</dbReference>
<evidence type="ECO:0000313" key="1">
    <source>
        <dbReference type="EMBL" id="TCN59503.1"/>
    </source>
</evidence>
<dbReference type="Proteomes" id="UP000295270">
    <property type="component" value="Unassembled WGS sequence"/>
</dbReference>
<keyword evidence="2" id="KW-1185">Reference proteome</keyword>
<reference evidence="1 2" key="1">
    <citation type="journal article" date="2015" name="Stand. Genomic Sci.">
        <title>Genomic Encyclopedia of Bacterial and Archaeal Type Strains, Phase III: the genomes of soil and plant-associated and newly described type strains.</title>
        <authorList>
            <person name="Whitman W.B."/>
            <person name="Woyke T."/>
            <person name="Klenk H.P."/>
            <person name="Zhou Y."/>
            <person name="Lilburn T.G."/>
            <person name="Beck B.J."/>
            <person name="De Vos P."/>
            <person name="Vandamme P."/>
            <person name="Eisen J.A."/>
            <person name="Garrity G."/>
            <person name="Hugenholtz P."/>
            <person name="Kyrpides N.C."/>
        </authorList>
    </citation>
    <scope>NUCLEOTIDE SEQUENCE [LARGE SCALE GENOMIC DNA]</scope>
    <source>
        <strain evidence="1 2">P5626</strain>
    </source>
</reference>
<gene>
    <name evidence="1" type="ORF">EV142_102121</name>
</gene>
<name>A0ABY2B101_9FLAO</name>
<proteinExistence type="predicted"/>
<accession>A0ABY2B101</accession>